<gene>
    <name evidence="9" type="ORF">PCASD_08684</name>
</gene>
<keyword evidence="5" id="KW-0411">Iron-sulfur</keyword>
<reference evidence="9 10" key="1">
    <citation type="submission" date="2017-11" db="EMBL/GenBank/DDBJ databases">
        <title>De novo assembly and phasing of dikaryotic genomes from two isolates of Puccinia coronata f. sp. avenae, the causal agent of oat crown rust.</title>
        <authorList>
            <person name="Miller M.E."/>
            <person name="Zhang Y."/>
            <person name="Omidvar V."/>
            <person name="Sperschneider J."/>
            <person name="Schwessinger B."/>
            <person name="Raley C."/>
            <person name="Palmer J.M."/>
            <person name="Garnica D."/>
            <person name="Upadhyaya N."/>
            <person name="Rathjen J."/>
            <person name="Taylor J.M."/>
            <person name="Park R.F."/>
            <person name="Dodds P.N."/>
            <person name="Hirsch C.D."/>
            <person name="Kianian S.F."/>
            <person name="Figueroa M."/>
        </authorList>
    </citation>
    <scope>NUCLEOTIDE SEQUENCE [LARGE SCALE GENOMIC DNA]</scope>
    <source>
        <strain evidence="9">12SD80</strain>
    </source>
</reference>
<dbReference type="GO" id="GO:0046872">
    <property type="term" value="F:metal ion binding"/>
    <property type="evidence" value="ECO:0007669"/>
    <property type="project" value="UniProtKB-KW"/>
</dbReference>
<keyword evidence="2" id="KW-0479">Metal-binding</keyword>
<organism evidence="9 10">
    <name type="scientific">Puccinia coronata f. sp. avenae</name>
    <dbReference type="NCBI Taxonomy" id="200324"/>
    <lineage>
        <taxon>Eukaryota</taxon>
        <taxon>Fungi</taxon>
        <taxon>Dikarya</taxon>
        <taxon>Basidiomycota</taxon>
        <taxon>Pucciniomycotina</taxon>
        <taxon>Pucciniomycetes</taxon>
        <taxon>Pucciniales</taxon>
        <taxon>Pucciniaceae</taxon>
        <taxon>Puccinia</taxon>
    </lineage>
</organism>
<dbReference type="PANTHER" id="PTHR13184:SF5">
    <property type="entry name" value="METHYLTRANSFERASE-LIKE PROTEIN 17, MITOCHONDRIAL"/>
    <property type="match status" value="1"/>
</dbReference>
<feature type="region of interest" description="Disordered" evidence="8">
    <location>
        <begin position="527"/>
        <end position="556"/>
    </location>
</feature>
<dbReference type="GO" id="GO:0003735">
    <property type="term" value="F:structural constituent of ribosome"/>
    <property type="evidence" value="ECO:0007669"/>
    <property type="project" value="TreeGrafter"/>
</dbReference>
<dbReference type="GO" id="GO:0006412">
    <property type="term" value="P:translation"/>
    <property type="evidence" value="ECO:0007669"/>
    <property type="project" value="InterPro"/>
</dbReference>
<dbReference type="Proteomes" id="UP000235392">
    <property type="component" value="Unassembled WGS sequence"/>
</dbReference>
<evidence type="ECO:0008006" key="11">
    <source>
        <dbReference type="Google" id="ProtNLM"/>
    </source>
</evidence>
<dbReference type="Pfam" id="PF09243">
    <property type="entry name" value="Rsm22"/>
    <property type="match status" value="2"/>
</dbReference>
<protein>
    <recommendedName>
        <fullName evidence="11">Rsm22-domain-containing protein</fullName>
    </recommendedName>
</protein>
<feature type="region of interest" description="Disordered" evidence="8">
    <location>
        <begin position="620"/>
        <end position="656"/>
    </location>
</feature>
<dbReference type="EMBL" id="PGCI01000155">
    <property type="protein sequence ID" value="PLW36734.1"/>
    <property type="molecule type" value="Genomic_DNA"/>
</dbReference>
<evidence type="ECO:0000313" key="9">
    <source>
        <dbReference type="EMBL" id="PLW36734.1"/>
    </source>
</evidence>
<evidence type="ECO:0000256" key="2">
    <source>
        <dbReference type="ARBA" id="ARBA00022723"/>
    </source>
</evidence>
<dbReference type="GO" id="GO:0005763">
    <property type="term" value="C:mitochondrial small ribosomal subunit"/>
    <property type="evidence" value="ECO:0007669"/>
    <property type="project" value="TreeGrafter"/>
</dbReference>
<sequence length="656" mass="73699">MFRIAARFNTRDGDALREADDMRTPRPRLEARPRIVRGGNADGRPPRSTLDCFAMLILNRPTTSFPRRSLALARRLLHHDPSLSKFLDDLSAHSSAQPHDPDFDPEAASLGVSRRSTPSEYGSTRQSIIKLPPELLSGVQDLVQSISHKSTIRTNALGLYGKYRLTSSKESLNLSNNYLMDAFLSERDANQDSKKLIKPKLSTTYDHLTSISFAAGAMPSAYGATLKVLLELKRRLNTDKIRRGLEHEWNPKTIIDYGSGTGSAAWAALEVWPDSIKEYNALDKSSSMNWINETLLKKRITLHSLGEETSKLKTSFRRITISPTQAEREKDSTTTHLKDWLNLLEKEESKQSSNLEIELEPTKYDSSADPDGLLAIISFTLSDLPNQAARRQAIEGMWNSRAETMVVIDRGTPAGFQVVADARQQLLMLGRREIRRARYERELESSEEENTDISSPEHLADLGSKDVNLGSWVLAPCPHDKPCPLHLSDNPKHFCHFSQRIERPKFLKDTKHTSKHEEDAKFSYVIIRRGQRPPPPSISSDSSIPSDEPDSEFTPANSANLTSAAALEWPRIILPPHKCKGHVIFDVCAVSGEIERMTVPRSQGKQAYYDARKTFWGDSWPHGSKKPARVKNLQGTSGNRGDRRRKKKALNAQVDQ</sequence>
<dbReference type="InterPro" id="IPR052571">
    <property type="entry name" value="Mt_RNA_Methyltransferase"/>
</dbReference>
<dbReference type="GO" id="GO:0008168">
    <property type="term" value="F:methyltransferase activity"/>
    <property type="evidence" value="ECO:0007669"/>
    <property type="project" value="InterPro"/>
</dbReference>
<feature type="compositionally biased region" description="Low complexity" evidence="8">
    <location>
        <begin position="538"/>
        <end position="556"/>
    </location>
</feature>
<dbReference type="InterPro" id="IPR015324">
    <property type="entry name" value="Ribosomal_Rsm22-like"/>
</dbReference>
<comment type="function">
    <text evidence="7">Mitochondrial ribosome (mitoribosome) assembly factor. Binds at the interface of the head and body domains of the mitochondrial small ribosomal subunit (mt-SSU), occluding the mRNA channel and preventing compaction of the head domain towards the body. Probable inactive methyltransferase: retains the characteristic folding and ability to bind S-adenosyl-L-methionine, but it probably lost its methyltransferase activity.</text>
</comment>
<dbReference type="GO" id="GO:0051536">
    <property type="term" value="F:iron-sulfur cluster binding"/>
    <property type="evidence" value="ECO:0007669"/>
    <property type="project" value="UniProtKB-KW"/>
</dbReference>
<proteinExistence type="predicted"/>
<keyword evidence="4" id="KW-0408">Iron</keyword>
<dbReference type="PANTHER" id="PTHR13184">
    <property type="entry name" value="37S RIBOSOMAL PROTEIN S22"/>
    <property type="match status" value="1"/>
</dbReference>
<evidence type="ECO:0000313" key="10">
    <source>
        <dbReference type="Proteomes" id="UP000235392"/>
    </source>
</evidence>
<accession>A0A2N5UG59</accession>
<evidence type="ECO:0000256" key="4">
    <source>
        <dbReference type="ARBA" id="ARBA00023004"/>
    </source>
</evidence>
<evidence type="ECO:0000256" key="6">
    <source>
        <dbReference type="ARBA" id="ARBA00023128"/>
    </source>
</evidence>
<name>A0A2N5UG59_9BASI</name>
<feature type="compositionally biased region" description="Polar residues" evidence="8">
    <location>
        <begin position="114"/>
        <end position="125"/>
    </location>
</feature>
<evidence type="ECO:0000256" key="5">
    <source>
        <dbReference type="ARBA" id="ARBA00023014"/>
    </source>
</evidence>
<dbReference type="AlphaFoldDB" id="A0A2N5UG59"/>
<comment type="caution">
    <text evidence="9">The sequence shown here is derived from an EMBL/GenBank/DDBJ whole genome shotgun (WGS) entry which is preliminary data.</text>
</comment>
<evidence type="ECO:0000256" key="8">
    <source>
        <dbReference type="SAM" id="MobiDB-lite"/>
    </source>
</evidence>
<evidence type="ECO:0000256" key="1">
    <source>
        <dbReference type="ARBA" id="ARBA00004173"/>
    </source>
</evidence>
<keyword evidence="3" id="KW-0809">Transit peptide</keyword>
<comment type="subcellular location">
    <subcellularLocation>
        <location evidence="1">Mitochondrion</location>
    </subcellularLocation>
</comment>
<feature type="region of interest" description="Disordered" evidence="8">
    <location>
        <begin position="91"/>
        <end position="125"/>
    </location>
</feature>
<evidence type="ECO:0000256" key="7">
    <source>
        <dbReference type="ARBA" id="ARBA00045681"/>
    </source>
</evidence>
<keyword evidence="6" id="KW-0496">Mitochondrion</keyword>
<evidence type="ECO:0000256" key="3">
    <source>
        <dbReference type="ARBA" id="ARBA00022946"/>
    </source>
</evidence>